<dbReference type="Proteomes" id="UP001147747">
    <property type="component" value="Unassembled WGS sequence"/>
</dbReference>
<feature type="compositionally biased region" description="Low complexity" evidence="2">
    <location>
        <begin position="509"/>
        <end position="520"/>
    </location>
</feature>
<reference evidence="3" key="2">
    <citation type="journal article" date="2023" name="IMA Fungus">
        <title>Comparative genomic study of the Penicillium genus elucidates a diverse pangenome and 15 lateral gene transfer events.</title>
        <authorList>
            <person name="Petersen C."/>
            <person name="Sorensen T."/>
            <person name="Nielsen M.R."/>
            <person name="Sondergaard T.E."/>
            <person name="Sorensen J.L."/>
            <person name="Fitzpatrick D.A."/>
            <person name="Frisvad J.C."/>
            <person name="Nielsen K.L."/>
        </authorList>
    </citation>
    <scope>NUCLEOTIDE SEQUENCE</scope>
    <source>
        <strain evidence="3">IBT 29677</strain>
    </source>
</reference>
<feature type="coiled-coil region" evidence="1">
    <location>
        <begin position="719"/>
        <end position="749"/>
    </location>
</feature>
<dbReference type="GeneID" id="81374356"/>
<evidence type="ECO:0000313" key="3">
    <source>
        <dbReference type="EMBL" id="KAJ5388198.1"/>
    </source>
</evidence>
<proteinExistence type="predicted"/>
<gene>
    <name evidence="3" type="ORF">N7509_010739</name>
</gene>
<feature type="compositionally biased region" description="Basic and acidic residues" evidence="2">
    <location>
        <begin position="347"/>
        <end position="361"/>
    </location>
</feature>
<feature type="compositionally biased region" description="Polar residues" evidence="2">
    <location>
        <begin position="331"/>
        <end position="341"/>
    </location>
</feature>
<feature type="compositionally biased region" description="Pro residues" evidence="2">
    <location>
        <begin position="583"/>
        <end position="601"/>
    </location>
</feature>
<keyword evidence="4" id="KW-1185">Reference proteome</keyword>
<comment type="caution">
    <text evidence="3">The sequence shown here is derived from an EMBL/GenBank/DDBJ whole genome shotgun (WGS) entry which is preliminary data.</text>
</comment>
<feature type="compositionally biased region" description="Pro residues" evidence="2">
    <location>
        <begin position="431"/>
        <end position="440"/>
    </location>
</feature>
<dbReference type="RefSeq" id="XP_056485996.1">
    <property type="nucleotide sequence ID" value="XM_056635376.1"/>
</dbReference>
<reference evidence="3" key="1">
    <citation type="submission" date="2022-12" db="EMBL/GenBank/DDBJ databases">
        <authorList>
            <person name="Petersen C."/>
        </authorList>
    </citation>
    <scope>NUCLEOTIDE SEQUENCE</scope>
    <source>
        <strain evidence="3">IBT 29677</strain>
    </source>
</reference>
<feature type="compositionally biased region" description="Low complexity" evidence="2">
    <location>
        <begin position="558"/>
        <end position="569"/>
    </location>
</feature>
<feature type="region of interest" description="Disordered" evidence="2">
    <location>
        <begin position="152"/>
        <end position="202"/>
    </location>
</feature>
<organism evidence="3 4">
    <name type="scientific">Penicillium cosmopolitanum</name>
    <dbReference type="NCBI Taxonomy" id="1131564"/>
    <lineage>
        <taxon>Eukaryota</taxon>
        <taxon>Fungi</taxon>
        <taxon>Dikarya</taxon>
        <taxon>Ascomycota</taxon>
        <taxon>Pezizomycotina</taxon>
        <taxon>Eurotiomycetes</taxon>
        <taxon>Eurotiomycetidae</taxon>
        <taxon>Eurotiales</taxon>
        <taxon>Aspergillaceae</taxon>
        <taxon>Penicillium</taxon>
    </lineage>
</organism>
<dbReference type="OrthoDB" id="2587563at2759"/>
<evidence type="ECO:0000313" key="4">
    <source>
        <dbReference type="Proteomes" id="UP001147747"/>
    </source>
</evidence>
<feature type="compositionally biased region" description="Low complexity" evidence="2">
    <location>
        <begin position="672"/>
        <end position="684"/>
    </location>
</feature>
<keyword evidence="1" id="KW-0175">Coiled coil</keyword>
<evidence type="ECO:0000256" key="1">
    <source>
        <dbReference type="SAM" id="Coils"/>
    </source>
</evidence>
<sequence length="757" mass="82144">MTVLEIPQDGLTLRAESQAGEPAATRAQFMRLALAQNTLDELISSMQKGQSARVRLGKHPSLQYAGKTESFHAYPETHRSEVYETSDKRTLYFAGVLSHSLEVAKAKEDTEDVSKALETLQAGLSAHEREKEAKQSYLVSHPDELKALAKVNKGNRMSIRSGGPKDKSRRLGASGMGSLHPSPKLGAAGSPALAPTSAPSQSKSDIRLEALKTPFVHLLAVRAVSTQYLSRLTCAPPDDITTLAKKFGVENRLNREKFDLRDKIYKDLDMWKFPYPNDDDRENAIQNAISAFDRMRISRTDKLWQMLLPKEERGKGKCLSRLNLHTISASNVPTKKATTPRIQVDGAEDRADETDRAKASDAPRPTQKSKEKDGSKKQLKGKSANNSTLTGRVTKKTASKPAPAKPEGKFKSAEFVNSSDDEDDDMLDAPSPQPAPAPAPRPKESKKAPATAPIKKTQSAAKPQPVKPVASTPKVSKAQTSTPKLESSQPTPSSKRPAPRPSTSPQKPSPLGSSPPASASENAHGRNRSDSQNQSSGSSSSSPLISQLARNSKATGTAARPPSKPAASANGPHKPLPTKASAQPPPSKSAPPKPAPKPVPARPTSTKPTPLDSTRNKPTRPGPVIGRTASKTLPAGNPRKRKADPDLGSESERDGHLITTGNLEHKRRRAVSTSSGSTGSASPSMTQEVLRKRLLDKSEKFKEYYAKYSALHETLAKQAQPIQRDVDKLEKQHKRLQQMKQEIWDENRRLRDEGIIS</sequence>
<feature type="compositionally biased region" description="Polar residues" evidence="2">
    <location>
        <begin position="473"/>
        <end position="494"/>
    </location>
</feature>
<name>A0A9W9VRY3_9EURO</name>
<dbReference type="AlphaFoldDB" id="A0A9W9VRY3"/>
<accession>A0A9W9VRY3</accession>
<feature type="compositionally biased region" description="Polar residues" evidence="2">
    <location>
        <begin position="543"/>
        <end position="555"/>
    </location>
</feature>
<feature type="compositionally biased region" description="Low complexity" evidence="2">
    <location>
        <begin position="530"/>
        <end position="542"/>
    </location>
</feature>
<dbReference type="EMBL" id="JAPZBU010000009">
    <property type="protein sequence ID" value="KAJ5388198.1"/>
    <property type="molecule type" value="Genomic_DNA"/>
</dbReference>
<evidence type="ECO:0000256" key="2">
    <source>
        <dbReference type="SAM" id="MobiDB-lite"/>
    </source>
</evidence>
<protein>
    <submittedName>
        <fullName evidence="3">Uncharacterized protein</fullName>
    </submittedName>
</protein>
<feature type="compositionally biased region" description="Low complexity" evidence="2">
    <location>
        <begin position="448"/>
        <end position="457"/>
    </location>
</feature>
<feature type="region of interest" description="Disordered" evidence="2">
    <location>
        <begin position="331"/>
        <end position="689"/>
    </location>
</feature>